<protein>
    <submittedName>
        <fullName evidence="2">Uncharacterized protein</fullName>
    </submittedName>
</protein>
<name>A0AC34RSL9_9BILA</name>
<evidence type="ECO:0000313" key="2">
    <source>
        <dbReference type="WBParaSite" id="JU765_v2.g9684.t1"/>
    </source>
</evidence>
<dbReference type="Proteomes" id="UP000887576">
    <property type="component" value="Unplaced"/>
</dbReference>
<sequence>MSALREKTIVDLSKTERHISYISYYSSSDDESTLGSSKETEQRRSRRSASVTKPPMCENNSTKISSKTNGEPKPKPRLLRHRSKDPQHKEKDKEIENLSPLNGHENVGSPLQRLLNEEQRLKKQNKRSSQIFGVEPPIVAAVERSQTENYNKPLP</sequence>
<reference evidence="2" key="1">
    <citation type="submission" date="2022-11" db="UniProtKB">
        <authorList>
            <consortium name="WormBaseParasite"/>
        </authorList>
    </citation>
    <scope>IDENTIFICATION</scope>
</reference>
<proteinExistence type="predicted"/>
<organism evidence="1 2">
    <name type="scientific">Panagrolaimus sp. JU765</name>
    <dbReference type="NCBI Taxonomy" id="591449"/>
    <lineage>
        <taxon>Eukaryota</taxon>
        <taxon>Metazoa</taxon>
        <taxon>Ecdysozoa</taxon>
        <taxon>Nematoda</taxon>
        <taxon>Chromadorea</taxon>
        <taxon>Rhabditida</taxon>
        <taxon>Tylenchina</taxon>
        <taxon>Panagrolaimomorpha</taxon>
        <taxon>Panagrolaimoidea</taxon>
        <taxon>Panagrolaimidae</taxon>
        <taxon>Panagrolaimus</taxon>
    </lineage>
</organism>
<evidence type="ECO:0000313" key="1">
    <source>
        <dbReference type="Proteomes" id="UP000887576"/>
    </source>
</evidence>
<dbReference type="WBParaSite" id="JU765_v2.g9684.t1">
    <property type="protein sequence ID" value="JU765_v2.g9684.t1"/>
    <property type="gene ID" value="JU765_v2.g9684"/>
</dbReference>
<accession>A0AC34RSL9</accession>